<evidence type="ECO:0000313" key="1">
    <source>
        <dbReference type="EMBL" id="SNW03180.1"/>
    </source>
</evidence>
<name>A0A240C5J0_SERFI</name>
<dbReference type="Gene3D" id="3.40.50.720">
    <property type="entry name" value="NAD(P)-binding Rossmann-like Domain"/>
    <property type="match status" value="1"/>
</dbReference>
<organism evidence="1 2">
    <name type="scientific">Serratia ficaria</name>
    <dbReference type="NCBI Taxonomy" id="61651"/>
    <lineage>
        <taxon>Bacteria</taxon>
        <taxon>Pseudomonadati</taxon>
        <taxon>Pseudomonadota</taxon>
        <taxon>Gammaproteobacteria</taxon>
        <taxon>Enterobacterales</taxon>
        <taxon>Yersiniaceae</taxon>
        <taxon>Serratia</taxon>
    </lineage>
</organism>
<evidence type="ECO:0000313" key="2">
    <source>
        <dbReference type="Proteomes" id="UP000215134"/>
    </source>
</evidence>
<dbReference type="AlphaFoldDB" id="A0A240C5J0"/>
<evidence type="ECO:0008006" key="3">
    <source>
        <dbReference type="Google" id="ProtNLM"/>
    </source>
</evidence>
<gene>
    <name evidence="1" type="ORF">SAMEA4384070_03165</name>
</gene>
<dbReference type="KEGG" id="sfj:SAMEA4384070_3165"/>
<dbReference type="Proteomes" id="UP000215134">
    <property type="component" value="Chromosome 1"/>
</dbReference>
<dbReference type="SUPFAM" id="SSF51735">
    <property type="entry name" value="NAD(P)-binding Rossmann-fold domains"/>
    <property type="match status" value="1"/>
</dbReference>
<dbReference type="PANTHER" id="PTHR14097:SF7">
    <property type="entry name" value="OXIDOREDUCTASE HTATIP2"/>
    <property type="match status" value="1"/>
</dbReference>
<proteinExistence type="predicted"/>
<dbReference type="InterPro" id="IPR036291">
    <property type="entry name" value="NAD(P)-bd_dom_sf"/>
</dbReference>
<dbReference type="EMBL" id="LT906479">
    <property type="protein sequence ID" value="SNW03180.1"/>
    <property type="molecule type" value="Genomic_DNA"/>
</dbReference>
<keyword evidence="2" id="KW-1185">Reference proteome</keyword>
<reference evidence="1 2" key="1">
    <citation type="submission" date="2017-06" db="EMBL/GenBank/DDBJ databases">
        <authorList>
            <consortium name="Pathogen Informatics"/>
        </authorList>
    </citation>
    <scope>NUCLEOTIDE SEQUENCE [LARGE SCALE GENOMIC DNA]</scope>
    <source>
        <strain evidence="1 2">NCTC12148</strain>
    </source>
</reference>
<protein>
    <recommendedName>
        <fullName evidence="3">NAD(P)-binding domain-containing protein</fullName>
    </recommendedName>
</protein>
<sequence length="163" mass="17822">MRTCVQEGTLDAVICALGTTMHKAGSRNAFRQVDYDYPLAFARLAQSLGASTFALTSAAGADPDSRFFYNRVKGELEQALLQENFRSLTFVRPGVIGGARKEVRPGEMALKLALRVFAPFLPRRWRLNPAAEIAARLIQSALNPQPGISIIRAADMAGKRVTQ</sequence>
<dbReference type="PANTHER" id="PTHR14097">
    <property type="entry name" value="OXIDOREDUCTASE HTATIP2"/>
    <property type="match status" value="1"/>
</dbReference>
<accession>A0A240C5J0</accession>